<organism evidence="2 3">
    <name type="scientific">Colocasia esculenta</name>
    <name type="common">Wild taro</name>
    <name type="synonym">Arum esculentum</name>
    <dbReference type="NCBI Taxonomy" id="4460"/>
    <lineage>
        <taxon>Eukaryota</taxon>
        <taxon>Viridiplantae</taxon>
        <taxon>Streptophyta</taxon>
        <taxon>Embryophyta</taxon>
        <taxon>Tracheophyta</taxon>
        <taxon>Spermatophyta</taxon>
        <taxon>Magnoliopsida</taxon>
        <taxon>Liliopsida</taxon>
        <taxon>Araceae</taxon>
        <taxon>Aroideae</taxon>
        <taxon>Colocasieae</taxon>
        <taxon>Colocasia</taxon>
    </lineage>
</organism>
<dbReference type="EMBL" id="NMUH01007096">
    <property type="protein sequence ID" value="MQM16638.1"/>
    <property type="molecule type" value="Genomic_DNA"/>
</dbReference>
<proteinExistence type="predicted"/>
<reference evidence="2" key="1">
    <citation type="submission" date="2017-07" db="EMBL/GenBank/DDBJ databases">
        <title>Taro Niue Genome Assembly and Annotation.</title>
        <authorList>
            <person name="Atibalentja N."/>
            <person name="Keating K."/>
            <person name="Fields C.J."/>
        </authorList>
    </citation>
    <scope>NUCLEOTIDE SEQUENCE</scope>
    <source>
        <strain evidence="2">Niue_2</strain>
        <tissue evidence="2">Leaf</tissue>
    </source>
</reference>
<evidence type="ECO:0000313" key="2">
    <source>
        <dbReference type="EMBL" id="MQM16638.1"/>
    </source>
</evidence>
<evidence type="ECO:0000256" key="1">
    <source>
        <dbReference type="SAM" id="MobiDB-lite"/>
    </source>
</evidence>
<feature type="compositionally biased region" description="Polar residues" evidence="1">
    <location>
        <begin position="131"/>
        <end position="140"/>
    </location>
</feature>
<sequence>MFCPEESKSSMELTKLYLRDLVKIAVIAIKLKIPCYFDFFKNERGPESLMMKNKPLRESEWVISMRKAICSGIEKQMEKKKNATVKKIHLPSPSVQKAPRQVPNSHPTKSHQKVPPSPHGKPPLMKRRFQQMHTCQGKNQVDTRSKQVDTRSGQVDTRPGFQQTSLPDWDSRSTLDQGRSTHSD</sequence>
<dbReference type="AlphaFoldDB" id="A0A843XBA9"/>
<feature type="compositionally biased region" description="Polar residues" evidence="1">
    <location>
        <begin position="150"/>
        <end position="168"/>
    </location>
</feature>
<feature type="compositionally biased region" description="Basic and acidic residues" evidence="1">
    <location>
        <begin position="169"/>
        <end position="184"/>
    </location>
</feature>
<dbReference type="Proteomes" id="UP000652761">
    <property type="component" value="Unassembled WGS sequence"/>
</dbReference>
<gene>
    <name evidence="2" type="ORF">Taro_049596</name>
</gene>
<protein>
    <submittedName>
        <fullName evidence="2">Uncharacterized protein</fullName>
    </submittedName>
</protein>
<accession>A0A843XBA9</accession>
<feature type="region of interest" description="Disordered" evidence="1">
    <location>
        <begin position="80"/>
        <end position="184"/>
    </location>
</feature>
<evidence type="ECO:0000313" key="3">
    <source>
        <dbReference type="Proteomes" id="UP000652761"/>
    </source>
</evidence>
<comment type="caution">
    <text evidence="2">The sequence shown here is derived from an EMBL/GenBank/DDBJ whole genome shotgun (WGS) entry which is preliminary data.</text>
</comment>
<keyword evidence="3" id="KW-1185">Reference proteome</keyword>
<name>A0A843XBA9_COLES</name>